<feature type="compositionally biased region" description="Polar residues" evidence="1">
    <location>
        <begin position="91"/>
        <end position="101"/>
    </location>
</feature>
<evidence type="ECO:0000256" key="1">
    <source>
        <dbReference type="SAM" id="MobiDB-lite"/>
    </source>
</evidence>
<accession>A0A2T4BMB7</accession>
<evidence type="ECO:0000313" key="3">
    <source>
        <dbReference type="Proteomes" id="UP000241546"/>
    </source>
</evidence>
<evidence type="ECO:0000313" key="2">
    <source>
        <dbReference type="EMBL" id="PTB70409.1"/>
    </source>
</evidence>
<dbReference type="EMBL" id="KZ680207">
    <property type="protein sequence ID" value="PTB70409.1"/>
    <property type="molecule type" value="Genomic_DNA"/>
</dbReference>
<feature type="compositionally biased region" description="Basic residues" evidence="1">
    <location>
        <begin position="102"/>
        <end position="120"/>
    </location>
</feature>
<dbReference type="OrthoDB" id="4900204at2759"/>
<proteinExistence type="predicted"/>
<dbReference type="AlphaFoldDB" id="A0A2T4BMB7"/>
<feature type="region of interest" description="Disordered" evidence="1">
    <location>
        <begin position="85"/>
        <end position="120"/>
    </location>
</feature>
<name>A0A2T4BMB7_9HYPO</name>
<organism evidence="2 3">
    <name type="scientific">Trichoderma citrinoviride</name>
    <dbReference type="NCBI Taxonomy" id="58853"/>
    <lineage>
        <taxon>Eukaryota</taxon>
        <taxon>Fungi</taxon>
        <taxon>Dikarya</taxon>
        <taxon>Ascomycota</taxon>
        <taxon>Pezizomycotina</taxon>
        <taxon>Sordariomycetes</taxon>
        <taxon>Hypocreomycetidae</taxon>
        <taxon>Hypocreales</taxon>
        <taxon>Hypocreaceae</taxon>
        <taxon>Trichoderma</taxon>
    </lineage>
</organism>
<dbReference type="GeneID" id="36601927"/>
<sequence>MRKQSDEQLGILEELELVHGMHQMILQLLQDLGFSPPDEGHQIPETDASGADALYDERRADIYKGFQDVVAEKEKLEVRIASLKKEDVQRRGQQSGVQKKTIQARKARRKGNKWTKAKRS</sequence>
<dbReference type="RefSeq" id="XP_024753729.1">
    <property type="nucleotide sequence ID" value="XM_024893809.1"/>
</dbReference>
<gene>
    <name evidence="2" type="ORF">BBK36DRAFT_1155216</name>
</gene>
<protein>
    <submittedName>
        <fullName evidence="2">Uncharacterized protein</fullName>
    </submittedName>
</protein>
<reference evidence="3" key="1">
    <citation type="submission" date="2016-07" db="EMBL/GenBank/DDBJ databases">
        <title>Multiple horizontal gene transfer events from other fungi enriched the ability of initially mycotrophic Trichoderma (Ascomycota) to feed on dead plant biomass.</title>
        <authorList>
            <consortium name="DOE Joint Genome Institute"/>
            <person name="Atanasova L."/>
            <person name="Chenthamara K."/>
            <person name="Zhang J."/>
            <person name="Grujic M."/>
            <person name="Henrissat B."/>
            <person name="Kuo A."/>
            <person name="Aerts A."/>
            <person name="Salamov A."/>
            <person name="Lipzen A."/>
            <person name="Labutti K."/>
            <person name="Barry K."/>
            <person name="Miao Y."/>
            <person name="Rahimi M.J."/>
            <person name="Shen Q."/>
            <person name="Grigoriev I.V."/>
            <person name="Kubicek C.P."/>
            <person name="Druzhinina I.S."/>
        </authorList>
    </citation>
    <scope>NUCLEOTIDE SEQUENCE [LARGE SCALE GENOMIC DNA]</scope>
    <source>
        <strain evidence="3">TUCIM 6016</strain>
    </source>
</reference>
<dbReference type="Proteomes" id="UP000241546">
    <property type="component" value="Unassembled WGS sequence"/>
</dbReference>
<keyword evidence="3" id="KW-1185">Reference proteome</keyword>